<gene>
    <name evidence="2" type="ORF">F6J89_31010</name>
</gene>
<dbReference type="GO" id="GO:0050661">
    <property type="term" value="F:NADP binding"/>
    <property type="evidence" value="ECO:0007669"/>
    <property type="project" value="InterPro"/>
</dbReference>
<dbReference type="GO" id="GO:0009088">
    <property type="term" value="P:threonine biosynthetic process"/>
    <property type="evidence" value="ECO:0007669"/>
    <property type="project" value="TreeGrafter"/>
</dbReference>
<dbReference type="Pfam" id="PF03447">
    <property type="entry name" value="NAD_binding_3"/>
    <property type="match status" value="1"/>
</dbReference>
<accession>A0A6B3NJW1</accession>
<comment type="caution">
    <text evidence="2">The sequence shown here is derived from an EMBL/GenBank/DDBJ whole genome shotgun (WGS) entry which is preliminary data.</text>
</comment>
<reference evidence="2" key="1">
    <citation type="submission" date="2019-11" db="EMBL/GenBank/DDBJ databases">
        <title>Genomic insights into an expanded diversity of filamentous marine cyanobacteria reveals the extraordinary biosynthetic potential of Moorea and Okeania.</title>
        <authorList>
            <person name="Ferreira Leao T."/>
            <person name="Wang M."/>
            <person name="Moss N."/>
            <person name="Da Silva R."/>
            <person name="Sanders J."/>
            <person name="Nurk S."/>
            <person name="Gurevich A."/>
            <person name="Humphrey G."/>
            <person name="Reher R."/>
            <person name="Zhu Q."/>
            <person name="Belda-Ferre P."/>
            <person name="Glukhov E."/>
            <person name="Rex R."/>
            <person name="Dorrestein P.C."/>
            <person name="Knight R."/>
            <person name="Pevzner P."/>
            <person name="Gerwick W.H."/>
            <person name="Gerwick L."/>
        </authorList>
    </citation>
    <scope>NUCLEOTIDE SEQUENCE</scope>
    <source>
        <strain evidence="2">SIO1C4</strain>
    </source>
</reference>
<proteinExistence type="predicted"/>
<protein>
    <submittedName>
        <fullName evidence="2">Homoserine dehydrogenase</fullName>
    </submittedName>
</protein>
<organism evidence="2">
    <name type="scientific">Symploca sp. SIO1C4</name>
    <dbReference type="NCBI Taxonomy" id="2607765"/>
    <lineage>
        <taxon>Bacteria</taxon>
        <taxon>Bacillati</taxon>
        <taxon>Cyanobacteriota</taxon>
        <taxon>Cyanophyceae</taxon>
        <taxon>Coleofasciculales</taxon>
        <taxon>Coleofasciculaceae</taxon>
        <taxon>Symploca</taxon>
    </lineage>
</organism>
<sequence>MAFKIGLLGLGTVGTGTARILQQPTGRHPLLKEIEIYRVGVRSIAKPRAVQLPPELLSADLEAIVTDPGVDIVVELIGGVEPARSLILKAIAHGKHIVTANKAVIARHGDEVFTAAQE</sequence>
<feature type="non-terminal residue" evidence="2">
    <location>
        <position position="118"/>
    </location>
</feature>
<evidence type="ECO:0000313" key="2">
    <source>
        <dbReference type="EMBL" id="NER31917.1"/>
    </source>
</evidence>
<dbReference type="PANTHER" id="PTHR43331">
    <property type="entry name" value="HOMOSERINE DEHYDROGENASE"/>
    <property type="match status" value="1"/>
</dbReference>
<name>A0A6B3NJW1_9CYAN</name>
<dbReference type="InterPro" id="IPR036291">
    <property type="entry name" value="NAD(P)-bd_dom_sf"/>
</dbReference>
<feature type="domain" description="Aspartate/homoserine dehydrogenase NAD-binding" evidence="1">
    <location>
        <begin position="9"/>
        <end position="118"/>
    </location>
</feature>
<dbReference type="GO" id="GO:0004412">
    <property type="term" value="F:homoserine dehydrogenase activity"/>
    <property type="evidence" value="ECO:0007669"/>
    <property type="project" value="TreeGrafter"/>
</dbReference>
<dbReference type="AlphaFoldDB" id="A0A6B3NJW1"/>
<dbReference type="SUPFAM" id="SSF51735">
    <property type="entry name" value="NAD(P)-binding Rossmann-fold domains"/>
    <property type="match status" value="1"/>
</dbReference>
<dbReference type="PANTHER" id="PTHR43331:SF1">
    <property type="entry name" value="HOMOSERINE DEHYDROGENASE"/>
    <property type="match status" value="1"/>
</dbReference>
<evidence type="ECO:0000259" key="1">
    <source>
        <dbReference type="Pfam" id="PF03447"/>
    </source>
</evidence>
<dbReference type="EMBL" id="JAAHFQ010000987">
    <property type="protein sequence ID" value="NER31917.1"/>
    <property type="molecule type" value="Genomic_DNA"/>
</dbReference>
<dbReference type="InterPro" id="IPR005106">
    <property type="entry name" value="Asp/hSer_DH_NAD-bd"/>
</dbReference>
<dbReference type="Gene3D" id="3.40.50.720">
    <property type="entry name" value="NAD(P)-binding Rossmann-like Domain"/>
    <property type="match status" value="1"/>
</dbReference>